<name>A0A1V3JJX7_9PAST</name>
<feature type="domain" description="HTH tetR-type" evidence="5">
    <location>
        <begin position="6"/>
        <end position="66"/>
    </location>
</feature>
<dbReference type="InterPro" id="IPR011075">
    <property type="entry name" value="TetR_C"/>
</dbReference>
<dbReference type="InterPro" id="IPR001647">
    <property type="entry name" value="HTH_TetR"/>
</dbReference>
<evidence type="ECO:0000259" key="5">
    <source>
        <dbReference type="PROSITE" id="PS50977"/>
    </source>
</evidence>
<dbReference type="InterPro" id="IPR036271">
    <property type="entry name" value="Tet_transcr_reg_TetR-rel_C_sf"/>
</dbReference>
<protein>
    <recommendedName>
        <fullName evidence="5">HTH tetR-type domain-containing protein</fullName>
    </recommendedName>
</protein>
<dbReference type="Proteomes" id="UP000188602">
    <property type="component" value="Unassembled WGS sequence"/>
</dbReference>
<dbReference type="Gene3D" id="1.10.10.60">
    <property type="entry name" value="Homeodomain-like"/>
    <property type="match status" value="1"/>
</dbReference>
<organism evidence="6 7">
    <name type="scientific">Rodentibacter myodis</name>
    <dbReference type="NCBI Taxonomy" id="1907939"/>
    <lineage>
        <taxon>Bacteria</taxon>
        <taxon>Pseudomonadati</taxon>
        <taxon>Pseudomonadota</taxon>
        <taxon>Gammaproteobacteria</taxon>
        <taxon>Pasteurellales</taxon>
        <taxon>Pasteurellaceae</taxon>
        <taxon>Rodentibacter</taxon>
    </lineage>
</organism>
<dbReference type="OrthoDB" id="270177at2"/>
<dbReference type="Pfam" id="PF00440">
    <property type="entry name" value="TetR_N"/>
    <property type="match status" value="1"/>
</dbReference>
<dbReference type="PANTHER" id="PTHR47506:SF1">
    <property type="entry name" value="HTH-TYPE TRANSCRIPTIONAL REGULATOR YJDC"/>
    <property type="match status" value="1"/>
</dbReference>
<evidence type="ECO:0000256" key="4">
    <source>
        <dbReference type="PROSITE-ProRule" id="PRU00335"/>
    </source>
</evidence>
<dbReference type="Pfam" id="PF16925">
    <property type="entry name" value="TetR_C_13"/>
    <property type="match status" value="1"/>
</dbReference>
<evidence type="ECO:0000256" key="3">
    <source>
        <dbReference type="ARBA" id="ARBA00023163"/>
    </source>
</evidence>
<evidence type="ECO:0000256" key="2">
    <source>
        <dbReference type="ARBA" id="ARBA00023125"/>
    </source>
</evidence>
<keyword evidence="7" id="KW-1185">Reference proteome</keyword>
<dbReference type="AlphaFoldDB" id="A0A1V3JJX7"/>
<sequence>MAGIKQFDEQEVFEKAMKVFWDKGFAATSLQEIADLTGLKRGSLYNAYQTKEQFFLKVFEQHKNGLLAQIRHSLEDSDLRLAFQHYFDFIIDSMLQGQPSRGCLSTKVALDSGALNDDIRHALLTLLEEIEAIMLARLSQATPSDKLKLSPIEAATLLVTFTRGLVVIERVYQSKEKLQRNAALFLKTLFDGA</sequence>
<reference evidence="6 7" key="1">
    <citation type="submission" date="2016-10" db="EMBL/GenBank/DDBJ databases">
        <title>Rodentibacter gen. nov. and new species.</title>
        <authorList>
            <person name="Christensen H."/>
        </authorList>
    </citation>
    <scope>NUCLEOTIDE SEQUENCE [LARGE SCALE GENOMIC DNA]</scope>
    <source>
        <strain evidence="6 7">Ac151</strain>
    </source>
</reference>
<dbReference type="SUPFAM" id="SSF48498">
    <property type="entry name" value="Tetracyclin repressor-like, C-terminal domain"/>
    <property type="match status" value="1"/>
</dbReference>
<dbReference type="Gene3D" id="1.10.357.10">
    <property type="entry name" value="Tetracycline Repressor, domain 2"/>
    <property type="match status" value="1"/>
</dbReference>
<comment type="caution">
    <text evidence="6">The sequence shown here is derived from an EMBL/GenBank/DDBJ whole genome shotgun (WGS) entry which is preliminary data.</text>
</comment>
<dbReference type="STRING" id="1907939.BKL49_10110"/>
<dbReference type="PANTHER" id="PTHR47506">
    <property type="entry name" value="TRANSCRIPTIONAL REGULATORY PROTEIN"/>
    <property type="match status" value="1"/>
</dbReference>
<dbReference type="SUPFAM" id="SSF46689">
    <property type="entry name" value="Homeodomain-like"/>
    <property type="match status" value="1"/>
</dbReference>
<accession>A0A1V3JJX7</accession>
<proteinExistence type="predicted"/>
<dbReference type="InterPro" id="IPR009057">
    <property type="entry name" value="Homeodomain-like_sf"/>
</dbReference>
<dbReference type="EMBL" id="MLHQ01000026">
    <property type="protein sequence ID" value="OOF56955.1"/>
    <property type="molecule type" value="Genomic_DNA"/>
</dbReference>
<dbReference type="RefSeq" id="WP_077425100.1">
    <property type="nucleotide sequence ID" value="NZ_MLHQ01000026.1"/>
</dbReference>
<dbReference type="GO" id="GO:0003677">
    <property type="term" value="F:DNA binding"/>
    <property type="evidence" value="ECO:0007669"/>
    <property type="project" value="UniProtKB-UniRule"/>
</dbReference>
<keyword evidence="3" id="KW-0804">Transcription</keyword>
<evidence type="ECO:0000313" key="6">
    <source>
        <dbReference type="EMBL" id="OOF56955.1"/>
    </source>
</evidence>
<evidence type="ECO:0000256" key="1">
    <source>
        <dbReference type="ARBA" id="ARBA00023015"/>
    </source>
</evidence>
<dbReference type="PROSITE" id="PS50977">
    <property type="entry name" value="HTH_TETR_2"/>
    <property type="match status" value="1"/>
</dbReference>
<feature type="DNA-binding region" description="H-T-H motif" evidence="4">
    <location>
        <begin position="29"/>
        <end position="48"/>
    </location>
</feature>
<gene>
    <name evidence="6" type="ORF">BKL49_10110</name>
</gene>
<keyword evidence="1" id="KW-0805">Transcription regulation</keyword>
<keyword evidence="2 4" id="KW-0238">DNA-binding</keyword>
<evidence type="ECO:0000313" key="7">
    <source>
        <dbReference type="Proteomes" id="UP000188602"/>
    </source>
</evidence>